<keyword evidence="1" id="KW-0472">Membrane</keyword>
<feature type="transmembrane region" description="Helical" evidence="1">
    <location>
        <begin position="195"/>
        <end position="212"/>
    </location>
</feature>
<feature type="transmembrane region" description="Helical" evidence="1">
    <location>
        <begin position="315"/>
        <end position="334"/>
    </location>
</feature>
<organism evidence="2 3">
    <name type="scientific">Paenibacillus agaridevorans</name>
    <dbReference type="NCBI Taxonomy" id="171404"/>
    <lineage>
        <taxon>Bacteria</taxon>
        <taxon>Bacillati</taxon>
        <taxon>Bacillota</taxon>
        <taxon>Bacilli</taxon>
        <taxon>Bacillales</taxon>
        <taxon>Paenibacillaceae</taxon>
        <taxon>Paenibacillus</taxon>
    </lineage>
</organism>
<feature type="transmembrane region" description="Helical" evidence="1">
    <location>
        <begin position="169"/>
        <end position="189"/>
    </location>
</feature>
<gene>
    <name evidence="2" type="ORF">PAT3040_03488</name>
</gene>
<dbReference type="Pfam" id="PF05975">
    <property type="entry name" value="EcsB"/>
    <property type="match status" value="1"/>
</dbReference>
<feature type="transmembrane region" description="Helical" evidence="1">
    <location>
        <begin position="66"/>
        <end position="85"/>
    </location>
</feature>
<dbReference type="RefSeq" id="WP_108993702.1">
    <property type="nucleotide sequence ID" value="NZ_BDQX01000171.1"/>
</dbReference>
<dbReference type="Proteomes" id="UP000245202">
    <property type="component" value="Unassembled WGS sequence"/>
</dbReference>
<dbReference type="EMBL" id="BDQX01000171">
    <property type="protein sequence ID" value="GBG08877.1"/>
    <property type="molecule type" value="Genomic_DNA"/>
</dbReference>
<keyword evidence="3" id="KW-1185">Reference proteome</keyword>
<sequence>MAEAGARLAVTWSERARAFRKEIFPYLRYMAQSGFPAFLSLLFIASAIGYFGLIRDVPPDFPLIEVGVVFLTPVLCWSPLRTWLAPADVVYLMPREHEMNVYLNRSLRYSVIWSSILAAAVFLLYVPVYQRGGGENDVWLLAVALLLLKGAGHYGAWRERRMSWGAARIFFRLGRWLLTAGVIGAWLLYPEWQAALFMFICMALLAAAYRLPRNQRFPWERLIQEEERTRKRYYSAFGMFIDVPVVSASIARRPYLSWLLPRIRYGQNHAYVYLYAASLIRTEIGGILIRLLLLGGLVSYWAADAATLEGWGAAISYAIFAFVMTLQLGGLRYVNRYTVWKNIYPLPLDGQREQFARLDRAALLTGLSILWLPASLPLLLGGYYVAPISIAAAMLIYVLAIRPARLRRKLMLEAEED</sequence>
<accession>A0A2R5EQN0</accession>
<feature type="transmembrane region" description="Helical" evidence="1">
    <location>
        <begin position="380"/>
        <end position="401"/>
    </location>
</feature>
<feature type="transmembrane region" description="Helical" evidence="1">
    <location>
        <begin position="106"/>
        <end position="126"/>
    </location>
</feature>
<feature type="transmembrane region" description="Helical" evidence="1">
    <location>
        <begin position="355"/>
        <end position="374"/>
    </location>
</feature>
<dbReference type="PIRSF" id="PIRSF037259">
    <property type="entry name" value="EcsB_ABC"/>
    <property type="match status" value="1"/>
</dbReference>
<evidence type="ECO:0000313" key="2">
    <source>
        <dbReference type="EMBL" id="GBG08877.1"/>
    </source>
</evidence>
<keyword evidence="1" id="KW-1133">Transmembrane helix</keyword>
<feature type="transmembrane region" description="Helical" evidence="1">
    <location>
        <begin position="138"/>
        <end position="157"/>
    </location>
</feature>
<dbReference type="AlphaFoldDB" id="A0A2R5EQN0"/>
<evidence type="ECO:0000313" key="3">
    <source>
        <dbReference type="Proteomes" id="UP000245202"/>
    </source>
</evidence>
<proteinExistence type="predicted"/>
<protein>
    <recommendedName>
        <fullName evidence="4">ABC transporter permease</fullName>
    </recommendedName>
</protein>
<dbReference type="InterPro" id="IPR010288">
    <property type="entry name" value="EcsB_ABC"/>
</dbReference>
<comment type="caution">
    <text evidence="2">The sequence shown here is derived from an EMBL/GenBank/DDBJ whole genome shotgun (WGS) entry which is preliminary data.</text>
</comment>
<feature type="transmembrane region" description="Helical" evidence="1">
    <location>
        <begin position="35"/>
        <end position="54"/>
    </location>
</feature>
<keyword evidence="1" id="KW-0812">Transmembrane</keyword>
<name>A0A2R5EQN0_9BACL</name>
<evidence type="ECO:0000256" key="1">
    <source>
        <dbReference type="SAM" id="Phobius"/>
    </source>
</evidence>
<evidence type="ECO:0008006" key="4">
    <source>
        <dbReference type="Google" id="ProtNLM"/>
    </source>
</evidence>
<dbReference type="GO" id="GO:0016020">
    <property type="term" value="C:membrane"/>
    <property type="evidence" value="ECO:0007669"/>
    <property type="project" value="InterPro"/>
</dbReference>
<reference evidence="2 3" key="1">
    <citation type="submission" date="2017-08" db="EMBL/GenBank/DDBJ databases">
        <title>Substantial Increase in Enzyme Production by Combined Drug-Resistance Mutations in Paenibacillus agaridevorans.</title>
        <authorList>
            <person name="Tanaka Y."/>
            <person name="Funane K."/>
            <person name="Hosaka T."/>
            <person name="Shiwa Y."/>
            <person name="Fujita N."/>
            <person name="Miyazaki T."/>
            <person name="Yoshikawa H."/>
            <person name="Murakami K."/>
            <person name="Kasahara K."/>
            <person name="Inaoka T."/>
            <person name="Hiraga Y."/>
            <person name="Ochi K."/>
        </authorList>
    </citation>
    <scope>NUCLEOTIDE SEQUENCE [LARGE SCALE GENOMIC DNA]</scope>
    <source>
        <strain evidence="2 3">T-3040</strain>
    </source>
</reference>